<dbReference type="RefSeq" id="WP_130532527.1">
    <property type="nucleotide sequence ID" value="NZ_SHMD01000003.1"/>
</dbReference>
<gene>
    <name evidence="1" type="ORF">EA658_04570</name>
</gene>
<reference evidence="1 2" key="1">
    <citation type="submission" date="2019-02" db="EMBL/GenBank/DDBJ databases">
        <title>WGS of Pseudoxanthomonas species novum from clinical isolates.</title>
        <authorList>
            <person name="Bernier A.-M."/>
            <person name="Bernard K."/>
            <person name="Vachon A."/>
        </authorList>
    </citation>
    <scope>NUCLEOTIDE SEQUENCE [LARGE SCALE GENOMIC DNA]</scope>
    <source>
        <strain evidence="2">NML 170316</strain>
    </source>
</reference>
<organism evidence="1 2">
    <name type="scientific">Pseudoxanthomonas winnipegensis</name>
    <dbReference type="NCBI Taxonomy" id="2480810"/>
    <lineage>
        <taxon>Bacteria</taxon>
        <taxon>Pseudomonadati</taxon>
        <taxon>Pseudomonadota</taxon>
        <taxon>Gammaproteobacteria</taxon>
        <taxon>Lysobacterales</taxon>
        <taxon>Lysobacteraceae</taxon>
        <taxon>Pseudoxanthomonas</taxon>
    </lineage>
</organism>
<dbReference type="Proteomes" id="UP000293089">
    <property type="component" value="Unassembled WGS sequence"/>
</dbReference>
<name>A0ABY1WJB4_9GAMM</name>
<accession>A0ABY1WJB4</accession>
<evidence type="ECO:0000313" key="2">
    <source>
        <dbReference type="Proteomes" id="UP000293089"/>
    </source>
</evidence>
<evidence type="ECO:0000313" key="1">
    <source>
        <dbReference type="EMBL" id="TAA22848.1"/>
    </source>
</evidence>
<sequence>MYAELDRLIAPCGRVLSYWQGPTEMAFYLDGASFAAMRTAIDGFISTYPLFQKARIEQIA</sequence>
<keyword evidence="2" id="KW-1185">Reference proteome</keyword>
<dbReference type="EMBL" id="SHME01000001">
    <property type="protein sequence ID" value="TAA22848.1"/>
    <property type="molecule type" value="Genomic_DNA"/>
</dbReference>
<comment type="caution">
    <text evidence="1">The sequence shown here is derived from an EMBL/GenBank/DDBJ whole genome shotgun (WGS) entry which is preliminary data.</text>
</comment>
<protein>
    <submittedName>
        <fullName evidence="1">Uncharacterized protein</fullName>
    </submittedName>
</protein>
<proteinExistence type="predicted"/>